<keyword evidence="3 7" id="KW-0812">Transmembrane</keyword>
<dbReference type="EMBL" id="JBHTMC010000024">
    <property type="protein sequence ID" value="MFD1264446.1"/>
    <property type="molecule type" value="Genomic_DNA"/>
</dbReference>
<evidence type="ECO:0000256" key="4">
    <source>
        <dbReference type="ARBA" id="ARBA00022989"/>
    </source>
</evidence>
<dbReference type="Pfam" id="PF06271">
    <property type="entry name" value="RDD"/>
    <property type="match status" value="1"/>
</dbReference>
<dbReference type="PANTHER" id="PTHR36115:SF10">
    <property type="entry name" value="RDD DOMAIN-CONTAINING PROTEIN"/>
    <property type="match status" value="1"/>
</dbReference>
<dbReference type="PANTHER" id="PTHR36115">
    <property type="entry name" value="PROLINE-RICH ANTIGEN HOMOLOG-RELATED"/>
    <property type="match status" value="1"/>
</dbReference>
<sequence>MTRRKSKAAVVRPEPVQGGVAEGSARAGRPVVELAGLRRRLAAMLYESLLLLGVLALTFLIPYLVLGVVFEFAPPGWFAWVHIFAVLGAYFVWYWRRNGQTLSMQTWRLKLVRADDGRAVGRGQAWLRYALAWPSLMLFGGGLVWALIDRDRQFLHDRLAGTCIVLLPSSPKT</sequence>
<evidence type="ECO:0000256" key="7">
    <source>
        <dbReference type="SAM" id="Phobius"/>
    </source>
</evidence>
<comment type="caution">
    <text evidence="9">The sequence shown here is derived from an EMBL/GenBank/DDBJ whole genome shotgun (WGS) entry which is preliminary data.</text>
</comment>
<evidence type="ECO:0000256" key="2">
    <source>
        <dbReference type="ARBA" id="ARBA00022475"/>
    </source>
</evidence>
<evidence type="ECO:0000259" key="8">
    <source>
        <dbReference type="Pfam" id="PF06271"/>
    </source>
</evidence>
<accession>A0ABW3WEQ6</accession>
<evidence type="ECO:0000256" key="6">
    <source>
        <dbReference type="SAM" id="MobiDB-lite"/>
    </source>
</evidence>
<keyword evidence="10" id="KW-1185">Reference proteome</keyword>
<feature type="transmembrane region" description="Helical" evidence="7">
    <location>
        <begin position="76"/>
        <end position="95"/>
    </location>
</feature>
<keyword evidence="2" id="KW-1003">Cell membrane</keyword>
<dbReference type="InterPro" id="IPR051791">
    <property type="entry name" value="Pra-immunoreactive"/>
</dbReference>
<evidence type="ECO:0000313" key="10">
    <source>
        <dbReference type="Proteomes" id="UP001597158"/>
    </source>
</evidence>
<evidence type="ECO:0000256" key="5">
    <source>
        <dbReference type="ARBA" id="ARBA00023136"/>
    </source>
</evidence>
<keyword evidence="5 7" id="KW-0472">Membrane</keyword>
<evidence type="ECO:0000256" key="3">
    <source>
        <dbReference type="ARBA" id="ARBA00022692"/>
    </source>
</evidence>
<feature type="transmembrane region" description="Helical" evidence="7">
    <location>
        <begin position="49"/>
        <end position="70"/>
    </location>
</feature>
<dbReference type="RefSeq" id="WP_232433184.1">
    <property type="nucleotide sequence ID" value="NZ_JARQZE010000002.1"/>
</dbReference>
<reference evidence="10" key="1">
    <citation type="journal article" date="2019" name="Int. J. Syst. Evol. Microbiol.">
        <title>The Global Catalogue of Microorganisms (GCM) 10K type strain sequencing project: providing services to taxonomists for standard genome sequencing and annotation.</title>
        <authorList>
            <consortium name="The Broad Institute Genomics Platform"/>
            <consortium name="The Broad Institute Genome Sequencing Center for Infectious Disease"/>
            <person name="Wu L."/>
            <person name="Ma J."/>
        </authorList>
    </citation>
    <scope>NUCLEOTIDE SEQUENCE [LARGE SCALE GENOMIC DNA]</scope>
    <source>
        <strain evidence="10">CCUG 48884</strain>
    </source>
</reference>
<feature type="domain" description="RDD" evidence="8">
    <location>
        <begin position="34"/>
        <end position="161"/>
    </location>
</feature>
<gene>
    <name evidence="9" type="ORF">ACFQ4M_12735</name>
</gene>
<keyword evidence="4 7" id="KW-1133">Transmembrane helix</keyword>
<name>A0ABW3WEQ6_9RHOO</name>
<comment type="subcellular location">
    <subcellularLocation>
        <location evidence="1">Cell membrane</location>
        <topology evidence="1">Multi-pass membrane protein</topology>
    </subcellularLocation>
</comment>
<proteinExistence type="predicted"/>
<evidence type="ECO:0000256" key="1">
    <source>
        <dbReference type="ARBA" id="ARBA00004651"/>
    </source>
</evidence>
<organism evidence="9 10">
    <name type="scientific">Thauera mechernichensis</name>
    <dbReference type="NCBI Taxonomy" id="82788"/>
    <lineage>
        <taxon>Bacteria</taxon>
        <taxon>Pseudomonadati</taxon>
        <taxon>Pseudomonadota</taxon>
        <taxon>Betaproteobacteria</taxon>
        <taxon>Rhodocyclales</taxon>
        <taxon>Zoogloeaceae</taxon>
        <taxon>Thauera</taxon>
    </lineage>
</organism>
<evidence type="ECO:0000313" key="9">
    <source>
        <dbReference type="EMBL" id="MFD1264446.1"/>
    </source>
</evidence>
<feature type="transmembrane region" description="Helical" evidence="7">
    <location>
        <begin position="126"/>
        <end position="148"/>
    </location>
</feature>
<protein>
    <submittedName>
        <fullName evidence="9">RDD family protein</fullName>
    </submittedName>
</protein>
<feature type="region of interest" description="Disordered" evidence="6">
    <location>
        <begin position="1"/>
        <end position="22"/>
    </location>
</feature>
<dbReference type="Proteomes" id="UP001597158">
    <property type="component" value="Unassembled WGS sequence"/>
</dbReference>
<dbReference type="InterPro" id="IPR010432">
    <property type="entry name" value="RDD"/>
</dbReference>